<organism evidence="1 2">
    <name type="scientific">Ilyodon furcidens</name>
    <name type="common">goldbreast splitfin</name>
    <dbReference type="NCBI Taxonomy" id="33524"/>
    <lineage>
        <taxon>Eukaryota</taxon>
        <taxon>Metazoa</taxon>
        <taxon>Chordata</taxon>
        <taxon>Craniata</taxon>
        <taxon>Vertebrata</taxon>
        <taxon>Euteleostomi</taxon>
        <taxon>Actinopterygii</taxon>
        <taxon>Neopterygii</taxon>
        <taxon>Teleostei</taxon>
        <taxon>Neoteleostei</taxon>
        <taxon>Acanthomorphata</taxon>
        <taxon>Ovalentaria</taxon>
        <taxon>Atherinomorphae</taxon>
        <taxon>Cyprinodontiformes</taxon>
        <taxon>Goodeidae</taxon>
        <taxon>Ilyodon</taxon>
    </lineage>
</organism>
<name>A0ABV0SNK1_9TELE</name>
<gene>
    <name evidence="1" type="ORF">ILYODFUR_023175</name>
</gene>
<keyword evidence="2" id="KW-1185">Reference proteome</keyword>
<reference evidence="1 2" key="1">
    <citation type="submission" date="2021-06" db="EMBL/GenBank/DDBJ databases">
        <authorList>
            <person name="Palmer J.M."/>
        </authorList>
    </citation>
    <scope>NUCLEOTIDE SEQUENCE [LARGE SCALE GENOMIC DNA]</scope>
    <source>
        <strain evidence="2">if_2019</strain>
        <tissue evidence="1">Muscle</tissue>
    </source>
</reference>
<evidence type="ECO:0000313" key="2">
    <source>
        <dbReference type="Proteomes" id="UP001482620"/>
    </source>
</evidence>
<comment type="caution">
    <text evidence="1">The sequence shown here is derived from an EMBL/GenBank/DDBJ whole genome shotgun (WGS) entry which is preliminary data.</text>
</comment>
<sequence>MAILKQGHTEDGIRHCFLVVYRVSFHLIATTLLAFSEFPLTMKQCISVNLVPPYRSSEQLTCHKNNGGPQQRSAPRSWLLYLHNPLPPHTDSQNKAELVTCL</sequence>
<dbReference type="EMBL" id="JAHRIQ010002623">
    <property type="protein sequence ID" value="MEQ2222160.1"/>
    <property type="molecule type" value="Genomic_DNA"/>
</dbReference>
<protein>
    <submittedName>
        <fullName evidence="1">Uncharacterized protein</fullName>
    </submittedName>
</protein>
<proteinExistence type="predicted"/>
<evidence type="ECO:0000313" key="1">
    <source>
        <dbReference type="EMBL" id="MEQ2222160.1"/>
    </source>
</evidence>
<dbReference type="Proteomes" id="UP001482620">
    <property type="component" value="Unassembled WGS sequence"/>
</dbReference>
<accession>A0ABV0SNK1</accession>